<dbReference type="InterPro" id="IPR036179">
    <property type="entry name" value="Ig-like_dom_sf"/>
</dbReference>
<dbReference type="InterPro" id="IPR056861">
    <property type="entry name" value="HMCN1-like_VWA"/>
</dbReference>
<dbReference type="InterPro" id="IPR013783">
    <property type="entry name" value="Ig-like_fold"/>
</dbReference>
<dbReference type="InterPro" id="IPR013098">
    <property type="entry name" value="Ig_I-set"/>
</dbReference>
<comment type="caution">
    <text evidence="7">The sequence shown here is derived from an EMBL/GenBank/DDBJ whole genome shotgun (WGS) entry which is preliminary data.</text>
</comment>
<evidence type="ECO:0000313" key="7">
    <source>
        <dbReference type="EMBL" id="CAG9571839.1"/>
    </source>
</evidence>
<gene>
    <name evidence="7" type="ORF">DCHRY22_LOCUS9925</name>
</gene>
<organism evidence="7 8">
    <name type="scientific">Danaus chrysippus</name>
    <name type="common">African queen</name>
    <dbReference type="NCBI Taxonomy" id="151541"/>
    <lineage>
        <taxon>Eukaryota</taxon>
        <taxon>Metazoa</taxon>
        <taxon>Ecdysozoa</taxon>
        <taxon>Arthropoda</taxon>
        <taxon>Hexapoda</taxon>
        <taxon>Insecta</taxon>
        <taxon>Pterygota</taxon>
        <taxon>Neoptera</taxon>
        <taxon>Endopterygota</taxon>
        <taxon>Lepidoptera</taxon>
        <taxon>Glossata</taxon>
        <taxon>Ditrysia</taxon>
        <taxon>Papilionoidea</taxon>
        <taxon>Nymphalidae</taxon>
        <taxon>Danainae</taxon>
        <taxon>Danaini</taxon>
        <taxon>Danaina</taxon>
        <taxon>Danaus</taxon>
        <taxon>Anosia</taxon>
    </lineage>
</organism>
<dbReference type="InterPro" id="IPR003598">
    <property type="entry name" value="Ig_sub2"/>
</dbReference>
<keyword evidence="5" id="KW-0393">Immunoglobulin domain</keyword>
<feature type="domain" description="Ig-like" evidence="6">
    <location>
        <begin position="523"/>
        <end position="609"/>
    </location>
</feature>
<dbReference type="SMART" id="SM00408">
    <property type="entry name" value="IGc2"/>
    <property type="match status" value="5"/>
</dbReference>
<dbReference type="PANTHER" id="PTHR45080:SF8">
    <property type="entry name" value="IG-LIKE DOMAIN-CONTAINING PROTEIN"/>
    <property type="match status" value="1"/>
</dbReference>
<accession>A0A8J2W6F3</accession>
<evidence type="ECO:0000313" key="8">
    <source>
        <dbReference type="Proteomes" id="UP000789524"/>
    </source>
</evidence>
<keyword evidence="4" id="KW-1015">Disulfide bond</keyword>
<dbReference type="CDD" id="cd00096">
    <property type="entry name" value="Ig"/>
    <property type="match status" value="1"/>
</dbReference>
<dbReference type="GO" id="GO:0005886">
    <property type="term" value="C:plasma membrane"/>
    <property type="evidence" value="ECO:0007669"/>
    <property type="project" value="TreeGrafter"/>
</dbReference>
<dbReference type="Proteomes" id="UP000789524">
    <property type="component" value="Unassembled WGS sequence"/>
</dbReference>
<reference evidence="7" key="1">
    <citation type="submission" date="2021-09" db="EMBL/GenBank/DDBJ databases">
        <authorList>
            <person name="Martin H S."/>
        </authorList>
    </citation>
    <scope>NUCLEOTIDE SEQUENCE</scope>
</reference>
<dbReference type="SUPFAM" id="SSF48726">
    <property type="entry name" value="Immunoglobulin"/>
    <property type="match status" value="5"/>
</dbReference>
<dbReference type="PANTHER" id="PTHR45080">
    <property type="entry name" value="CONTACTIN 5"/>
    <property type="match status" value="1"/>
</dbReference>
<feature type="domain" description="Ig-like" evidence="6">
    <location>
        <begin position="614"/>
        <end position="703"/>
    </location>
</feature>
<evidence type="ECO:0000256" key="2">
    <source>
        <dbReference type="ARBA" id="ARBA00022525"/>
    </source>
</evidence>
<evidence type="ECO:0000256" key="5">
    <source>
        <dbReference type="ARBA" id="ARBA00023319"/>
    </source>
</evidence>
<feature type="domain" description="Ig-like" evidence="6">
    <location>
        <begin position="335"/>
        <end position="417"/>
    </location>
</feature>
<sequence>MTNRNFDNYILIPFLHFDSGPPLISSSPQGLADLVSVIEVSEGYDCQENSLTAIQKALEVSKPRSTIFVFTDAEAQDPHKLYDIQNLCEYTQSQVIRVGEALFGEYIADISCQGATMFTFYRKKEVKFRYGFSPLQPKSLRETTRLPIPGVINYLLISLPENNLDLVSIQLKMTDEYNHRNIDHRVIDESRKLYAATILIEPMKTFRVLVKCRDINNQEISGTSEQTQPQRLVLNSQSIAPEAKILEVDPLIDFGSSYSLACKVNSYPKPDIWWEDSRGEKLLSESALLEIPHVYISYLKIENASKNDTITCKCKNTEGEDAVSANIYVNRTFTFDVIQTPSDITVEYGTEGKLFCEANTYPESEVKWYLNDTLIEDLEEIDILEDEHMLLIKNMNLNYTGTYSCEISNSEETRTFSANVYISGLETPQIDLGHSEIVLKPGEETEQECTIIKGKPFPEISWKYKSSYDNIDLSNVPDGVEIHGAALKIDSADLYHSGFYVCEAINILGTDTQQIAVKIQYPPKIRNGDEEKIVRYGEIVELTCEVDAVPTASVRWDMEQDDITIPFDARHSTNDRNTHRFTANAKDSGLYICTAQNDLGTATRRVKVNVLVAPYIEALEFNTLTSRRGSTVNLSCKIILGNPLPSIKWVYIAPNLNTTELIREHSADKLDLLLEDITTKHEGSYQCIAENDVAVDSIKVSLTVI</sequence>
<name>A0A8J2W6F3_9NEOP</name>
<keyword evidence="2" id="KW-0964">Secreted</keyword>
<dbReference type="AlphaFoldDB" id="A0A8J2W6F3"/>
<evidence type="ECO:0000259" key="6">
    <source>
        <dbReference type="PROSITE" id="PS50835"/>
    </source>
</evidence>
<protein>
    <submittedName>
        <fullName evidence="7">(African queen) hypothetical protein</fullName>
    </submittedName>
</protein>
<dbReference type="Gene3D" id="2.60.40.10">
    <property type="entry name" value="Immunoglobulins"/>
    <property type="match status" value="5"/>
</dbReference>
<dbReference type="InterPro" id="IPR003599">
    <property type="entry name" value="Ig_sub"/>
</dbReference>
<dbReference type="InterPro" id="IPR007110">
    <property type="entry name" value="Ig-like_dom"/>
</dbReference>
<keyword evidence="8" id="KW-1185">Reference proteome</keyword>
<dbReference type="EMBL" id="CAKASE010000067">
    <property type="protein sequence ID" value="CAG9571839.1"/>
    <property type="molecule type" value="Genomic_DNA"/>
</dbReference>
<evidence type="ECO:0000256" key="4">
    <source>
        <dbReference type="ARBA" id="ARBA00023157"/>
    </source>
</evidence>
<keyword evidence="3" id="KW-0732">Signal</keyword>
<dbReference type="OrthoDB" id="5985519at2759"/>
<dbReference type="PROSITE" id="PS50835">
    <property type="entry name" value="IG_LIKE"/>
    <property type="match status" value="5"/>
</dbReference>
<evidence type="ECO:0000256" key="3">
    <source>
        <dbReference type="ARBA" id="ARBA00022729"/>
    </source>
</evidence>
<dbReference type="Pfam" id="PF25106">
    <property type="entry name" value="VWA_4"/>
    <property type="match status" value="1"/>
</dbReference>
<comment type="subcellular location">
    <subcellularLocation>
        <location evidence="1">Secreted</location>
    </subcellularLocation>
</comment>
<evidence type="ECO:0000256" key="1">
    <source>
        <dbReference type="ARBA" id="ARBA00004613"/>
    </source>
</evidence>
<proteinExistence type="predicted"/>
<dbReference type="SMART" id="SM00409">
    <property type="entry name" value="IG"/>
    <property type="match status" value="5"/>
</dbReference>
<feature type="domain" description="Ig-like" evidence="6">
    <location>
        <begin position="428"/>
        <end position="520"/>
    </location>
</feature>
<feature type="domain" description="Ig-like" evidence="6">
    <location>
        <begin position="241"/>
        <end position="324"/>
    </location>
</feature>
<dbReference type="InterPro" id="IPR050958">
    <property type="entry name" value="Cell_Adh-Cytoskel_Orgn"/>
</dbReference>
<dbReference type="Pfam" id="PF07679">
    <property type="entry name" value="I-set"/>
    <property type="match status" value="5"/>
</dbReference>
<dbReference type="GO" id="GO:0007156">
    <property type="term" value="P:homophilic cell adhesion via plasma membrane adhesion molecules"/>
    <property type="evidence" value="ECO:0007669"/>
    <property type="project" value="TreeGrafter"/>
</dbReference>